<dbReference type="OrthoDB" id="9803529at2"/>
<dbReference type="PANTHER" id="PTHR30508:SF1">
    <property type="entry name" value="UPF0051 PROTEIN ABCI8, CHLOROPLASTIC-RELATED"/>
    <property type="match status" value="1"/>
</dbReference>
<comment type="caution">
    <text evidence="4">The sequence shown here is derived from an EMBL/GenBank/DDBJ whole genome shotgun (WGS) entry which is preliminary data.</text>
</comment>
<dbReference type="GO" id="GO:0016226">
    <property type="term" value="P:iron-sulfur cluster assembly"/>
    <property type="evidence" value="ECO:0007669"/>
    <property type="project" value="InterPro"/>
</dbReference>
<evidence type="ECO:0000256" key="1">
    <source>
        <dbReference type="ARBA" id="ARBA00043967"/>
    </source>
</evidence>
<feature type="domain" description="SUF system FeS cluster assembly SufBD N-terminal" evidence="3">
    <location>
        <begin position="163"/>
        <end position="224"/>
    </location>
</feature>
<dbReference type="PANTHER" id="PTHR30508">
    <property type="entry name" value="FES CLUSTER ASSEMBLY PROTEIN SUF"/>
    <property type="match status" value="1"/>
</dbReference>
<evidence type="ECO:0000313" key="5">
    <source>
        <dbReference type="Proteomes" id="UP000294555"/>
    </source>
</evidence>
<gene>
    <name evidence="4" type="ORF">EZJ58_0699</name>
</gene>
<name>A0A4R1N6F4_9GAMM</name>
<protein>
    <submittedName>
        <fullName evidence="4">Iron-regulated ABC transporter membrane component SufB</fullName>
    </submittedName>
</protein>
<dbReference type="NCBIfam" id="NF008773">
    <property type="entry name" value="PRK11814.1"/>
    <property type="match status" value="1"/>
</dbReference>
<organism evidence="4 5">
    <name type="scientific">Sodalis ligni</name>
    <dbReference type="NCBI Taxonomy" id="2697027"/>
    <lineage>
        <taxon>Bacteria</taxon>
        <taxon>Pseudomonadati</taxon>
        <taxon>Pseudomonadota</taxon>
        <taxon>Gammaproteobacteria</taxon>
        <taxon>Enterobacterales</taxon>
        <taxon>Bruguierivoracaceae</taxon>
        <taxon>Sodalis</taxon>
    </lineage>
</organism>
<dbReference type="Proteomes" id="UP000294555">
    <property type="component" value="Unassembled WGS sequence"/>
</dbReference>
<feature type="domain" description="SUF system FeS cluster assembly SufBD core" evidence="2">
    <location>
        <begin position="232"/>
        <end position="473"/>
    </location>
</feature>
<dbReference type="EMBL" id="SJOI01000001">
    <property type="protein sequence ID" value="TCL02672.1"/>
    <property type="molecule type" value="Genomic_DNA"/>
</dbReference>
<evidence type="ECO:0000259" key="3">
    <source>
        <dbReference type="Pfam" id="PF19295"/>
    </source>
</evidence>
<evidence type="ECO:0000313" key="4">
    <source>
        <dbReference type="EMBL" id="TCL02672.1"/>
    </source>
</evidence>
<dbReference type="InterPro" id="IPR055346">
    <property type="entry name" value="Fe-S_cluster_assembly_SufBD"/>
</dbReference>
<keyword evidence="5" id="KW-1185">Reference proteome</keyword>
<dbReference type="RefSeq" id="WP_132921605.1">
    <property type="nucleotide sequence ID" value="NZ_SJOI01000001.1"/>
</dbReference>
<dbReference type="InterPro" id="IPR045595">
    <property type="entry name" value="SufBD_N"/>
</dbReference>
<dbReference type="SUPFAM" id="SSF101960">
    <property type="entry name" value="Stabilizer of iron transporter SufD"/>
    <property type="match status" value="1"/>
</dbReference>
<dbReference type="InterPro" id="IPR010231">
    <property type="entry name" value="SUF_FeS_clus_asmbl_SufB"/>
</dbReference>
<evidence type="ECO:0000259" key="2">
    <source>
        <dbReference type="Pfam" id="PF01458"/>
    </source>
</evidence>
<dbReference type="NCBIfam" id="TIGR01980">
    <property type="entry name" value="sufB"/>
    <property type="match status" value="1"/>
</dbReference>
<dbReference type="InterPro" id="IPR037284">
    <property type="entry name" value="SUF_FeS_clus_asmbl_SufBD_sf"/>
</dbReference>
<dbReference type="AlphaFoldDB" id="A0A4R1N6F4"/>
<comment type="similarity">
    <text evidence="1">Belongs to the iron-sulfur cluster assembly SufBD family.</text>
</comment>
<dbReference type="InterPro" id="IPR000825">
    <property type="entry name" value="SUF_FeS_clus_asmbl_SufBD_core"/>
</dbReference>
<accession>A0A4R1N6F4</accession>
<dbReference type="Pfam" id="PF01458">
    <property type="entry name" value="SUFBD_core"/>
    <property type="match status" value="1"/>
</dbReference>
<dbReference type="Pfam" id="PF19295">
    <property type="entry name" value="SufBD_N"/>
    <property type="match status" value="1"/>
</dbReference>
<sequence>MARSNIETPEPINAAPEPWVKSANYKEGFFTQLVTDELAHGISEEVVRAISAKRNEPEWMLEFRLNAYRAWLNMEEPHWLKAYYKPLDYNEYSYYSAPSCGSCDDNCGSQPGAMQQPGVDAANSYLTTEVEAAFNQLGVPVREGSEVAVDAIFDSVSVSTTYRDKLAKEGIIFCSFGEAIHEHPDLVRQYLGSVVPPNDNFFAALNSAVASDGTFVYIPKGVRCPMELSTYFRINAAKTGQFERTILIADEDSYVSYIEGCSAPVRDSYQLHAAVVEVIVHKNAEVKYSTVQNWFAGSETEGGILNFVTKRALCEGENSKMSWTQSETGSAITWKYPSCILRGDNSVGEFFSVALTNGNQQADTGTKMIHIGKNTRSTIISKGISAGKSENTYRGLVKIMPTATNARNYTQCDSMLIGSESGAHTFPYVEVRNSTAQLEHEATTSRIGEDQLFYCRQRGISEDDAISMIVNGFCKDVFSELPLEFAVEAQKLLAISLEHSVG</sequence>
<proteinExistence type="inferred from homology"/>
<reference evidence="4 5" key="1">
    <citation type="submission" date="2019-02" db="EMBL/GenBank/DDBJ databases">
        <title>Investigation of anaerobic lignin degradation for improved lignocellulosic biofuels.</title>
        <authorList>
            <person name="Deangelis K."/>
        </authorList>
    </citation>
    <scope>NUCLEOTIDE SEQUENCE [LARGE SCALE GENOMIC DNA]</scope>
    <source>
        <strain evidence="4 5">159R</strain>
    </source>
</reference>